<sequence length="276" mass="30018">MERVLSDEALAQLMADDVPFGDLTTDLLINGNQPLRIELGARYEMTVSGVEEVARMFEIKGATVTVHQQSGATIAAHQPILTAHGSAHALFTVWKSAQVLMEWMSGVASAAKRMVDGAQGIPVACTRKQVPYTKVLSVKAVRSGGAIMHRLGTSESILVFAEHRQFNPLDPQEMIAFLEQRSPEHKAIIEVHCVEDALNWAQAGAAVLQLDKFSPADIAKCKAYLVKHQLSTKLGIAGGVTPENITEFTSAGADLIVTSYPYYAKPKDVQVRFFES</sequence>
<evidence type="ECO:0000313" key="9">
    <source>
        <dbReference type="Proteomes" id="UP001304071"/>
    </source>
</evidence>
<dbReference type="NCBIfam" id="TIGR01334">
    <property type="entry name" value="modD"/>
    <property type="match status" value="1"/>
</dbReference>
<evidence type="ECO:0000256" key="4">
    <source>
        <dbReference type="ARBA" id="ARBA00022679"/>
    </source>
</evidence>
<evidence type="ECO:0000313" key="8">
    <source>
        <dbReference type="EMBL" id="WPC75497.1"/>
    </source>
</evidence>
<dbReference type="EMBL" id="CP138204">
    <property type="protein sequence ID" value="WPC75497.1"/>
    <property type="molecule type" value="Genomic_DNA"/>
</dbReference>
<evidence type="ECO:0000256" key="5">
    <source>
        <dbReference type="PIRNR" id="PIRNR006250"/>
    </source>
</evidence>
<dbReference type="Gene3D" id="3.20.20.70">
    <property type="entry name" value="Aldolase class I"/>
    <property type="match status" value="1"/>
</dbReference>
<dbReference type="Proteomes" id="UP001304071">
    <property type="component" value="Chromosome 2"/>
</dbReference>
<dbReference type="PANTHER" id="PTHR32179:SF4">
    <property type="entry name" value="PYROPHOSPHORYLASE MODD-RELATED"/>
    <property type="match status" value="1"/>
</dbReference>
<dbReference type="PIRSF" id="PIRSF006250">
    <property type="entry name" value="NadC_ModD"/>
    <property type="match status" value="1"/>
</dbReference>
<dbReference type="Gene3D" id="3.90.1170.20">
    <property type="entry name" value="Quinolinate phosphoribosyl transferase, N-terminal domain"/>
    <property type="match status" value="1"/>
</dbReference>
<evidence type="ECO:0000259" key="6">
    <source>
        <dbReference type="Pfam" id="PF01729"/>
    </source>
</evidence>
<gene>
    <name evidence="8" type="primary">modD</name>
    <name evidence="8" type="ORF">R8Z52_21450</name>
</gene>
<evidence type="ECO:0000256" key="2">
    <source>
        <dbReference type="ARBA" id="ARBA00019205"/>
    </source>
</evidence>
<feature type="domain" description="Quinolinate phosphoribosyl transferase C-terminal" evidence="6">
    <location>
        <begin position="107"/>
        <end position="271"/>
    </location>
</feature>
<keyword evidence="4 5" id="KW-0808">Transferase</keyword>
<dbReference type="InterPro" id="IPR022412">
    <property type="entry name" value="Quinolinate_PRibosylTrfase_N"/>
</dbReference>
<dbReference type="InterPro" id="IPR037128">
    <property type="entry name" value="Quinolinate_PRibosylTase_N_sf"/>
</dbReference>
<evidence type="ECO:0000259" key="7">
    <source>
        <dbReference type="Pfam" id="PF02749"/>
    </source>
</evidence>
<name>A0ABZ0QH20_9VIBR</name>
<feature type="domain" description="Quinolinate phosphoribosyl transferase N-terminal" evidence="7">
    <location>
        <begin position="22"/>
        <end position="105"/>
    </location>
</feature>
<evidence type="ECO:0000256" key="1">
    <source>
        <dbReference type="ARBA" id="ARBA00009400"/>
    </source>
</evidence>
<dbReference type="InterPro" id="IPR006242">
    <property type="entry name" value="ModD"/>
</dbReference>
<dbReference type="SUPFAM" id="SSF51690">
    <property type="entry name" value="Nicotinate/Quinolinate PRTase C-terminal domain-like"/>
    <property type="match status" value="1"/>
</dbReference>
<keyword evidence="3 5" id="KW-0328">Glycosyltransferase</keyword>
<reference evidence="8 9" key="1">
    <citation type="submission" date="2023-11" db="EMBL/GenBank/DDBJ databases">
        <title>Plant-associative lifestyle of Vibrio porteresiae and its evolutionary dynamics.</title>
        <authorList>
            <person name="Rameshkumar N."/>
            <person name="Kirti K."/>
        </authorList>
    </citation>
    <scope>NUCLEOTIDE SEQUENCE [LARGE SCALE GENOMIC DNA]</scope>
    <source>
        <strain evidence="8 9">MSSRF30</strain>
    </source>
</reference>
<dbReference type="PANTHER" id="PTHR32179">
    <property type="entry name" value="NICOTINATE-NUCLEOTIDE PYROPHOSPHORYLASE [CARBOXYLATING]"/>
    <property type="match status" value="1"/>
</dbReference>
<dbReference type="InterPro" id="IPR036068">
    <property type="entry name" value="Nicotinate_pribotase-like_C"/>
</dbReference>
<organism evidence="8 9">
    <name type="scientific">Vibrio porteresiae DSM 19223</name>
    <dbReference type="NCBI Taxonomy" id="1123496"/>
    <lineage>
        <taxon>Bacteria</taxon>
        <taxon>Pseudomonadati</taxon>
        <taxon>Pseudomonadota</taxon>
        <taxon>Gammaproteobacteria</taxon>
        <taxon>Vibrionales</taxon>
        <taxon>Vibrionaceae</taxon>
        <taxon>Vibrio</taxon>
    </lineage>
</organism>
<dbReference type="Pfam" id="PF02749">
    <property type="entry name" value="QRPTase_N"/>
    <property type="match status" value="1"/>
</dbReference>
<protein>
    <recommendedName>
        <fullName evidence="2">Putative pyrophosphorylase ModD</fullName>
    </recommendedName>
</protein>
<proteinExistence type="inferred from homology"/>
<dbReference type="InterPro" id="IPR013785">
    <property type="entry name" value="Aldolase_TIM"/>
</dbReference>
<accession>A0ABZ0QH20</accession>
<dbReference type="InterPro" id="IPR027277">
    <property type="entry name" value="NadC/ModD"/>
</dbReference>
<dbReference type="Pfam" id="PF01729">
    <property type="entry name" value="QRPTase_C"/>
    <property type="match status" value="1"/>
</dbReference>
<dbReference type="InterPro" id="IPR002638">
    <property type="entry name" value="Quinolinate_PRibosylTrfase_C"/>
</dbReference>
<evidence type="ECO:0000256" key="3">
    <source>
        <dbReference type="ARBA" id="ARBA00022676"/>
    </source>
</evidence>
<keyword evidence="9" id="KW-1185">Reference proteome</keyword>
<dbReference type="SUPFAM" id="SSF54675">
    <property type="entry name" value="Nicotinate/Quinolinate PRTase N-terminal domain-like"/>
    <property type="match status" value="1"/>
</dbReference>
<comment type="similarity">
    <text evidence="1 5">Belongs to the NadC/ModD family.</text>
</comment>
<dbReference type="RefSeq" id="WP_261897482.1">
    <property type="nucleotide sequence ID" value="NZ_AP024896.1"/>
</dbReference>